<evidence type="ECO:0000313" key="2">
    <source>
        <dbReference type="EMBL" id="RSD29095.1"/>
    </source>
</evidence>
<proteinExistence type="predicted"/>
<dbReference type="EMBL" id="RSFW01000003">
    <property type="protein sequence ID" value="RSD29095.1"/>
    <property type="molecule type" value="Genomic_DNA"/>
</dbReference>
<protein>
    <submittedName>
        <fullName evidence="2">Uncharacterized protein</fullName>
    </submittedName>
</protein>
<dbReference type="RefSeq" id="WP_125478527.1">
    <property type="nucleotide sequence ID" value="NZ_RSFW01000003.1"/>
</dbReference>
<keyword evidence="1" id="KW-1133">Transmembrane helix</keyword>
<evidence type="ECO:0000256" key="1">
    <source>
        <dbReference type="SAM" id="Phobius"/>
    </source>
</evidence>
<evidence type="ECO:0000313" key="3">
    <source>
        <dbReference type="Proteomes" id="UP000279911"/>
    </source>
</evidence>
<gene>
    <name evidence="2" type="ORF">EJA10_03020</name>
</gene>
<sequence length="64" mass="7338">MADKRKTDPLKAESIFKEEIKIHEAKQVEKKRSLKESGRWQTSNQFVIIALTTASILDIVIVLI</sequence>
<dbReference type="Proteomes" id="UP000279911">
    <property type="component" value="Unassembled WGS sequence"/>
</dbReference>
<keyword evidence="1" id="KW-0472">Membrane</keyword>
<feature type="transmembrane region" description="Helical" evidence="1">
    <location>
        <begin position="45"/>
        <end position="63"/>
    </location>
</feature>
<comment type="caution">
    <text evidence="2">The sequence shown here is derived from an EMBL/GenBank/DDBJ whole genome shotgun (WGS) entry which is preliminary data.</text>
</comment>
<dbReference type="AlphaFoldDB" id="A0A427TY73"/>
<name>A0A427TY73_9BACI</name>
<keyword evidence="1" id="KW-0812">Transmembrane</keyword>
<organism evidence="2 3">
    <name type="scientific">Mesobacillus subterraneus</name>
    <dbReference type="NCBI Taxonomy" id="285983"/>
    <lineage>
        <taxon>Bacteria</taxon>
        <taxon>Bacillati</taxon>
        <taxon>Bacillota</taxon>
        <taxon>Bacilli</taxon>
        <taxon>Bacillales</taxon>
        <taxon>Bacillaceae</taxon>
        <taxon>Mesobacillus</taxon>
    </lineage>
</organism>
<accession>A0A427TY73</accession>
<reference evidence="3" key="1">
    <citation type="submission" date="2018-12" db="EMBL/GenBank/DDBJ databases">
        <title>Bacillus chawlae sp. nov., Bacillus glennii sp. nov., and Bacillus saganii sp. nov. Isolated from the Vehicle Assembly Building at Kennedy Space Center where the Viking Spacecraft were Assembled.</title>
        <authorList>
            <person name="Seuylemezian A."/>
            <person name="Vaishampayan P."/>
        </authorList>
    </citation>
    <scope>NUCLEOTIDE SEQUENCE [LARGE SCALE GENOMIC DNA]</scope>
    <source>
        <strain evidence="3">DSM 13966</strain>
    </source>
</reference>